<accession>A0A1R3KKK8</accession>
<name>A0A1R3KKK8_9ROSI</name>
<evidence type="ECO:0000256" key="5">
    <source>
        <dbReference type="ARBA" id="ARBA00023043"/>
    </source>
</evidence>
<dbReference type="Proteomes" id="UP000187203">
    <property type="component" value="Unassembled WGS sequence"/>
</dbReference>
<evidence type="ECO:0000313" key="10">
    <source>
        <dbReference type="Proteomes" id="UP000187203"/>
    </source>
</evidence>
<evidence type="ECO:0000256" key="4">
    <source>
        <dbReference type="ARBA" id="ARBA00022989"/>
    </source>
</evidence>
<keyword evidence="3" id="KW-0677">Repeat</keyword>
<comment type="subcellular location">
    <subcellularLocation>
        <location evidence="1">Membrane</location>
        <topology evidence="1">Multi-pass membrane protein</topology>
    </subcellularLocation>
</comment>
<dbReference type="EMBL" id="AWUE01013150">
    <property type="protein sequence ID" value="OMP07599.1"/>
    <property type="molecule type" value="Genomic_DNA"/>
</dbReference>
<keyword evidence="6 7" id="KW-0472">Membrane</keyword>
<feature type="domain" description="PGG" evidence="8">
    <location>
        <begin position="84"/>
        <end position="168"/>
    </location>
</feature>
<evidence type="ECO:0000256" key="3">
    <source>
        <dbReference type="ARBA" id="ARBA00022737"/>
    </source>
</evidence>
<dbReference type="InterPro" id="IPR026961">
    <property type="entry name" value="PGG_dom"/>
</dbReference>
<organism evidence="9 10">
    <name type="scientific">Corchorus olitorius</name>
    <dbReference type="NCBI Taxonomy" id="93759"/>
    <lineage>
        <taxon>Eukaryota</taxon>
        <taxon>Viridiplantae</taxon>
        <taxon>Streptophyta</taxon>
        <taxon>Embryophyta</taxon>
        <taxon>Tracheophyta</taxon>
        <taxon>Spermatophyta</taxon>
        <taxon>Magnoliopsida</taxon>
        <taxon>eudicotyledons</taxon>
        <taxon>Gunneridae</taxon>
        <taxon>Pentapetalae</taxon>
        <taxon>rosids</taxon>
        <taxon>malvids</taxon>
        <taxon>Malvales</taxon>
        <taxon>Malvaceae</taxon>
        <taxon>Grewioideae</taxon>
        <taxon>Apeibeae</taxon>
        <taxon>Corchorus</taxon>
    </lineage>
</organism>
<evidence type="ECO:0000256" key="1">
    <source>
        <dbReference type="ARBA" id="ARBA00004141"/>
    </source>
</evidence>
<evidence type="ECO:0000259" key="8">
    <source>
        <dbReference type="Pfam" id="PF13962"/>
    </source>
</evidence>
<keyword evidence="2 7" id="KW-0812">Transmembrane</keyword>
<feature type="transmembrane region" description="Helical" evidence="7">
    <location>
        <begin position="82"/>
        <end position="102"/>
    </location>
</feature>
<dbReference type="PANTHER" id="PTHR24186:SF38">
    <property type="entry name" value="ANKYRIN REPEAT FAMILY PROTEIN"/>
    <property type="match status" value="1"/>
</dbReference>
<protein>
    <recommendedName>
        <fullName evidence="8">PGG domain-containing protein</fullName>
    </recommendedName>
</protein>
<feature type="transmembrane region" description="Helical" evidence="7">
    <location>
        <begin position="172"/>
        <end position="189"/>
    </location>
</feature>
<reference evidence="10" key="1">
    <citation type="submission" date="2013-09" db="EMBL/GenBank/DDBJ databases">
        <title>Corchorus olitorius genome sequencing.</title>
        <authorList>
            <person name="Alam M."/>
            <person name="Haque M.S."/>
            <person name="Islam M.S."/>
            <person name="Emdad E.M."/>
            <person name="Islam M.M."/>
            <person name="Ahmed B."/>
            <person name="Halim A."/>
            <person name="Hossen Q.M.M."/>
            <person name="Hossain M.Z."/>
            <person name="Ahmed R."/>
            <person name="Khan M.M."/>
            <person name="Islam R."/>
            <person name="Rashid M.M."/>
            <person name="Khan S.A."/>
            <person name="Rahman M.S."/>
            <person name="Alam M."/>
            <person name="Yahiya A.S."/>
            <person name="Khan M.S."/>
            <person name="Azam M.S."/>
            <person name="Haque T."/>
            <person name="Lashkar M.Z.H."/>
            <person name="Akhand A.I."/>
            <person name="Morshed G."/>
            <person name="Roy S."/>
            <person name="Uddin K.S."/>
            <person name="Rabeya T."/>
            <person name="Hossain A.S."/>
            <person name="Chowdhury A."/>
            <person name="Snigdha A.R."/>
            <person name="Mortoza M.S."/>
            <person name="Matin S.A."/>
            <person name="Hoque S.M.E."/>
            <person name="Islam M.K."/>
            <person name="Roy D.K."/>
            <person name="Haider R."/>
            <person name="Moosa M.M."/>
            <person name="Elias S.M."/>
            <person name="Hasan A.M."/>
            <person name="Jahan S."/>
            <person name="Shafiuddin M."/>
            <person name="Mahmood N."/>
            <person name="Shommy N.S."/>
        </authorList>
    </citation>
    <scope>NUCLEOTIDE SEQUENCE [LARGE SCALE GENOMIC DNA]</scope>
    <source>
        <strain evidence="10">cv. O-4</strain>
    </source>
</reference>
<comment type="caution">
    <text evidence="9">The sequence shown here is derived from an EMBL/GenBank/DDBJ whole genome shotgun (WGS) entry which is preliminary data.</text>
</comment>
<feature type="transmembrane region" description="Helical" evidence="7">
    <location>
        <begin position="141"/>
        <end position="165"/>
    </location>
</feature>
<sequence length="250" mass="28102">MKSIIKNVNVNAKNLRDLTAMDICNEQELQQIEVGDILRRAKAKRASSLATPDITLADYFSQKLSFLETRDKHLGLKGQRKFNSNIGNVILVVAILIATATYQSGLSPPGGYWQDDYNLPANNTNKGQKPHRAGTMIMDPISIFVIFTLNSVAFYASVSTILIIIMGLPYSAPLYVSTCFFLLAYSISLAKNFPYPPQESFKKNVAALIYVNVTYLFTGMIIFISLVVFFRHKRQRWRVDFLRTSLGDAI</sequence>
<evidence type="ECO:0000256" key="2">
    <source>
        <dbReference type="ARBA" id="ARBA00022692"/>
    </source>
</evidence>
<dbReference type="GO" id="GO:0005886">
    <property type="term" value="C:plasma membrane"/>
    <property type="evidence" value="ECO:0007669"/>
    <property type="project" value="TreeGrafter"/>
</dbReference>
<keyword evidence="4 7" id="KW-1133">Transmembrane helix</keyword>
<keyword evidence="5" id="KW-0040">ANK repeat</keyword>
<keyword evidence="10" id="KW-1185">Reference proteome</keyword>
<evidence type="ECO:0000313" key="9">
    <source>
        <dbReference type="EMBL" id="OMP07599.1"/>
    </source>
</evidence>
<proteinExistence type="predicted"/>
<dbReference type="STRING" id="93759.A0A1R3KKK8"/>
<evidence type="ECO:0000256" key="7">
    <source>
        <dbReference type="SAM" id="Phobius"/>
    </source>
</evidence>
<dbReference type="AlphaFoldDB" id="A0A1R3KKK8"/>
<dbReference type="Pfam" id="PF13962">
    <property type="entry name" value="PGG"/>
    <property type="match status" value="1"/>
</dbReference>
<feature type="transmembrane region" description="Helical" evidence="7">
    <location>
        <begin position="209"/>
        <end position="230"/>
    </location>
</feature>
<dbReference type="PANTHER" id="PTHR24186">
    <property type="entry name" value="PROTEIN PHOSPHATASE 1 REGULATORY SUBUNIT"/>
    <property type="match status" value="1"/>
</dbReference>
<evidence type="ECO:0000256" key="6">
    <source>
        <dbReference type="ARBA" id="ARBA00023136"/>
    </source>
</evidence>
<gene>
    <name evidence="9" type="ORF">COLO4_07198</name>
</gene>
<dbReference type="OrthoDB" id="674805at2759"/>